<organism evidence="2 3">
    <name type="scientific">Candidatus Doudnabacteria bacterium CG10_big_fil_rev_8_21_14_0_10_41_10</name>
    <dbReference type="NCBI Taxonomy" id="1974551"/>
    <lineage>
        <taxon>Bacteria</taxon>
        <taxon>Candidatus Doudnaibacteriota</taxon>
    </lineage>
</organism>
<feature type="compositionally biased region" description="Basic and acidic residues" evidence="1">
    <location>
        <begin position="127"/>
        <end position="153"/>
    </location>
</feature>
<dbReference type="EMBL" id="PFAJ01000015">
    <property type="protein sequence ID" value="PIR97498.1"/>
    <property type="molecule type" value="Genomic_DNA"/>
</dbReference>
<dbReference type="AlphaFoldDB" id="A0A2H0VEH0"/>
<evidence type="ECO:0000313" key="3">
    <source>
        <dbReference type="Proteomes" id="UP000230557"/>
    </source>
</evidence>
<proteinExistence type="predicted"/>
<reference evidence="3" key="1">
    <citation type="submission" date="2017-09" db="EMBL/GenBank/DDBJ databases">
        <title>Depth-based differentiation of microbial function through sediment-hosted aquifers and enrichment of novel symbionts in the deep terrestrial subsurface.</title>
        <authorList>
            <person name="Probst A.J."/>
            <person name="Ladd B."/>
            <person name="Jarett J.K."/>
            <person name="Geller-Mcgrath D.E."/>
            <person name="Sieber C.M.K."/>
            <person name="Emerson J.B."/>
            <person name="Anantharaman K."/>
            <person name="Thomas B.C."/>
            <person name="Malmstrom R."/>
            <person name="Stieglmeier M."/>
            <person name="Klingl A."/>
            <person name="Woyke T."/>
            <person name="Ryan C.M."/>
            <person name="Banfield J.F."/>
        </authorList>
    </citation>
    <scope>NUCLEOTIDE SEQUENCE [LARGE SCALE GENOMIC DNA]</scope>
</reference>
<feature type="region of interest" description="Disordered" evidence="1">
    <location>
        <begin position="69"/>
        <end position="153"/>
    </location>
</feature>
<evidence type="ECO:0000313" key="2">
    <source>
        <dbReference type="EMBL" id="PIR97498.1"/>
    </source>
</evidence>
<name>A0A2H0VEH0_9BACT</name>
<dbReference type="Proteomes" id="UP000230557">
    <property type="component" value="Unassembled WGS sequence"/>
</dbReference>
<comment type="caution">
    <text evidence="2">The sequence shown here is derived from an EMBL/GenBank/DDBJ whole genome shotgun (WGS) entry which is preliminary data.</text>
</comment>
<sequence>MRAYERTPYREVPKKNDPETLKAITSIYKQIKNFPEGVRGAVMREIQGGKLEDLAKESPEEALTAIRSIVQKNRPKPGGEGGLVLSVDLPNASEFPRQRSSKKPKMDPRERIKDDFIQTHHTKPLKPRGDSRSVRTEPDRLSEDRKHDFEEVV</sequence>
<feature type="compositionally biased region" description="Basic and acidic residues" evidence="1">
    <location>
        <begin position="104"/>
        <end position="118"/>
    </location>
</feature>
<gene>
    <name evidence="2" type="ORF">COT91_01245</name>
</gene>
<evidence type="ECO:0000256" key="1">
    <source>
        <dbReference type="SAM" id="MobiDB-lite"/>
    </source>
</evidence>
<accession>A0A2H0VEH0</accession>
<protein>
    <submittedName>
        <fullName evidence="2">Uncharacterized protein</fullName>
    </submittedName>
</protein>